<evidence type="ECO:0000259" key="3">
    <source>
        <dbReference type="Pfam" id="PF01551"/>
    </source>
</evidence>
<dbReference type="InterPro" id="IPR011055">
    <property type="entry name" value="Dup_hybrid_motif"/>
</dbReference>
<accession>A0ABP8GB93</accession>
<dbReference type="CDD" id="cd12797">
    <property type="entry name" value="M23_peptidase"/>
    <property type="match status" value="1"/>
</dbReference>
<protein>
    <submittedName>
        <fullName evidence="4">M23 family metallopeptidase</fullName>
    </submittedName>
</protein>
<dbReference type="RefSeq" id="WP_345253236.1">
    <property type="nucleotide sequence ID" value="NZ_BAABGY010000002.1"/>
</dbReference>
<dbReference type="Gene3D" id="2.70.70.10">
    <property type="entry name" value="Glucose Permease (Domain IIA)"/>
    <property type="match status" value="1"/>
</dbReference>
<dbReference type="PANTHER" id="PTHR21666:SF289">
    <property type="entry name" value="L-ALA--D-GLU ENDOPEPTIDASE"/>
    <property type="match status" value="1"/>
</dbReference>
<evidence type="ECO:0000256" key="1">
    <source>
        <dbReference type="ARBA" id="ARBA00022729"/>
    </source>
</evidence>
<dbReference type="Pfam" id="PF01551">
    <property type="entry name" value="Peptidase_M23"/>
    <property type="match status" value="1"/>
</dbReference>
<name>A0ABP8GB93_9BACT</name>
<proteinExistence type="predicted"/>
<dbReference type="PANTHER" id="PTHR21666">
    <property type="entry name" value="PEPTIDASE-RELATED"/>
    <property type="match status" value="1"/>
</dbReference>
<dbReference type="Proteomes" id="UP001501725">
    <property type="component" value="Unassembled WGS sequence"/>
</dbReference>
<keyword evidence="1 2" id="KW-0732">Signal</keyword>
<dbReference type="InterPro" id="IPR016047">
    <property type="entry name" value="M23ase_b-sheet_dom"/>
</dbReference>
<comment type="caution">
    <text evidence="4">The sequence shown here is derived from an EMBL/GenBank/DDBJ whole genome shotgun (WGS) entry which is preliminary data.</text>
</comment>
<organism evidence="4 5">
    <name type="scientific">Flaviaesturariibacter amylovorans</name>
    <dbReference type="NCBI Taxonomy" id="1084520"/>
    <lineage>
        <taxon>Bacteria</taxon>
        <taxon>Pseudomonadati</taxon>
        <taxon>Bacteroidota</taxon>
        <taxon>Chitinophagia</taxon>
        <taxon>Chitinophagales</taxon>
        <taxon>Chitinophagaceae</taxon>
        <taxon>Flaviaestuariibacter</taxon>
    </lineage>
</organism>
<gene>
    <name evidence="4" type="ORF">GCM10023184_05940</name>
</gene>
<feature type="chain" id="PRO_5046218018" evidence="2">
    <location>
        <begin position="21"/>
        <end position="551"/>
    </location>
</feature>
<keyword evidence="5" id="KW-1185">Reference proteome</keyword>
<sequence>MNLKSLTLLSLLGAAGAASAQQYPQGYFRNPLAIPMQLVANFGEIRANHWHMGLDIRTQQRVNLPVYAAAEGFVSRVSVEPGGFGQAIYIDHPNGYTTLYAHMNGFYPELARWVKEQQYARESWAGNFYPKPGQFPLSKGSYIGPSGSTGASQGPHVHFEIRDTKTENCLNPLLFGMPIADAVPPSIGRIALYDRTRSTWAQTPQFVSAGSTVRVGSRRVSFAVTTTDRLSGTNNPNGTYALRMLVDGQPVSEFALDDISYNETRLINAQLDYRYHQSGGPDLQHLTPLPGGAQVAYKVYNGDGTVHLDDEDVHEVALEARDHNGNSTRRSLRVQYDPALARSGETTAGERFLPNHVNVFERPDFELYTTERTIYDTVAVLFSAADAWAAGVASPRFSFLEKGVPAHDSVTVRIRASVAGAEQQSRTVIVNKAGTRTFVQRARWNSGWAMAKFRQFGTYQAFVDNEPPTVNAPPASLRGRGSIVFTPRDNFNVIRSFRLEVDGQWLRCSNDKGRSWVYAFDERFPAGTHELKLTLEDEAGNKTVRTWTVTR</sequence>
<dbReference type="SUPFAM" id="SSF51261">
    <property type="entry name" value="Duplicated hybrid motif"/>
    <property type="match status" value="1"/>
</dbReference>
<evidence type="ECO:0000313" key="5">
    <source>
        <dbReference type="Proteomes" id="UP001501725"/>
    </source>
</evidence>
<evidence type="ECO:0000256" key="2">
    <source>
        <dbReference type="SAM" id="SignalP"/>
    </source>
</evidence>
<feature type="domain" description="M23ase beta-sheet core" evidence="3">
    <location>
        <begin position="51"/>
        <end position="116"/>
    </location>
</feature>
<feature type="signal peptide" evidence="2">
    <location>
        <begin position="1"/>
        <end position="20"/>
    </location>
</feature>
<dbReference type="EMBL" id="BAABGY010000002">
    <property type="protein sequence ID" value="GAA4320665.1"/>
    <property type="molecule type" value="Genomic_DNA"/>
</dbReference>
<dbReference type="InterPro" id="IPR050570">
    <property type="entry name" value="Cell_wall_metabolism_enzyme"/>
</dbReference>
<reference evidence="5" key="1">
    <citation type="journal article" date="2019" name="Int. J. Syst. Evol. Microbiol.">
        <title>The Global Catalogue of Microorganisms (GCM) 10K type strain sequencing project: providing services to taxonomists for standard genome sequencing and annotation.</title>
        <authorList>
            <consortium name="The Broad Institute Genomics Platform"/>
            <consortium name="The Broad Institute Genome Sequencing Center for Infectious Disease"/>
            <person name="Wu L."/>
            <person name="Ma J."/>
        </authorList>
    </citation>
    <scope>NUCLEOTIDE SEQUENCE [LARGE SCALE GENOMIC DNA]</scope>
    <source>
        <strain evidence="5">JCM 17919</strain>
    </source>
</reference>
<evidence type="ECO:0000313" key="4">
    <source>
        <dbReference type="EMBL" id="GAA4320665.1"/>
    </source>
</evidence>